<gene>
    <name evidence="1" type="ORF">RR42_s3191</name>
</gene>
<dbReference type="PANTHER" id="PTHR11102:SF160">
    <property type="entry name" value="ERAD-ASSOCIATED E3 UBIQUITIN-PROTEIN LIGASE COMPONENT HRD3"/>
    <property type="match status" value="1"/>
</dbReference>
<keyword evidence="2" id="KW-1185">Reference proteome</keyword>
<dbReference type="AlphaFoldDB" id="A0A0C4YG14"/>
<dbReference type="Pfam" id="PF08238">
    <property type="entry name" value="Sel1"/>
    <property type="match status" value="4"/>
</dbReference>
<dbReference type="EMBL" id="CP010537">
    <property type="protein sequence ID" value="AJG24772.1"/>
    <property type="molecule type" value="Genomic_DNA"/>
</dbReference>
<protein>
    <submittedName>
        <fullName evidence="1">TPR repeat, SEL1 subfamily protein</fullName>
    </submittedName>
</protein>
<dbReference type="InterPro" id="IPR050767">
    <property type="entry name" value="Sel1_AlgK"/>
</dbReference>
<accession>A0A0C4YG14</accession>
<proteinExistence type="predicted"/>
<reference evidence="1 2" key="1">
    <citation type="journal article" date="2015" name="Genome Announc.">
        <title>Complete Genome Sequence of Cupriavidus basilensis 4G11, Isolated from the Oak Ridge Field Research Center Site.</title>
        <authorList>
            <person name="Ray J."/>
            <person name="Waters R.J."/>
            <person name="Skerker J.M."/>
            <person name="Kuehl J.V."/>
            <person name="Price M.N."/>
            <person name="Huang J."/>
            <person name="Chakraborty R."/>
            <person name="Arkin A.P."/>
            <person name="Deutschbauer A."/>
        </authorList>
    </citation>
    <scope>NUCLEOTIDE SEQUENCE [LARGE SCALE GENOMIC DNA]</scope>
    <source>
        <strain evidence="1">4G11</strain>
    </source>
</reference>
<dbReference type="InterPro" id="IPR011990">
    <property type="entry name" value="TPR-like_helical_dom_sf"/>
</dbReference>
<evidence type="ECO:0000313" key="1">
    <source>
        <dbReference type="EMBL" id="AJG24772.1"/>
    </source>
</evidence>
<dbReference type="SMART" id="SM00671">
    <property type="entry name" value="SEL1"/>
    <property type="match status" value="4"/>
</dbReference>
<dbReference type="PANTHER" id="PTHR11102">
    <property type="entry name" value="SEL-1-LIKE PROTEIN"/>
    <property type="match status" value="1"/>
</dbReference>
<organism evidence="1 2">
    <name type="scientific">Cupriavidus basilensis</name>
    <dbReference type="NCBI Taxonomy" id="68895"/>
    <lineage>
        <taxon>Bacteria</taxon>
        <taxon>Pseudomonadati</taxon>
        <taxon>Pseudomonadota</taxon>
        <taxon>Betaproteobacteria</taxon>
        <taxon>Burkholderiales</taxon>
        <taxon>Burkholderiaceae</taxon>
        <taxon>Cupriavidus</taxon>
    </lineage>
</organism>
<dbReference type="Gene3D" id="1.25.40.10">
    <property type="entry name" value="Tetratricopeptide repeat domain"/>
    <property type="match status" value="1"/>
</dbReference>
<dbReference type="InterPro" id="IPR006597">
    <property type="entry name" value="Sel1-like"/>
</dbReference>
<dbReference type="RefSeq" id="WP_082055242.1">
    <property type="nucleotide sequence ID" value="NZ_CP010537.1"/>
</dbReference>
<dbReference type="KEGG" id="cbw:RR42_s3191"/>
<dbReference type="Proteomes" id="UP000031843">
    <property type="component" value="Chromosome secondary"/>
</dbReference>
<dbReference type="STRING" id="68895.RR42_s3191"/>
<sequence length="271" mass="29634">METPETLDTLATLPFRIVSPGELDQLGPNGLADKLREPPHLALPWLGGAAVQGNLEAQMILGQWFLAGHGVERDAARAFAWFKHAAHAGHAGASNMTGRCYENAWGTLQDDHAAAQWYTLAAQRGSDWGMYNLATALVLGRGIAASRPQALDWYLRAANMGHAKSLNIVGGFYEDGWEVERNAAVAMDYYRRAAEGGDFRGQFNYARALALCGQQHEAIRWVRQVPRTANAPFIDKMLAFLRDAPDAALNQLHSHADDAAQLSSRETRPSA</sequence>
<name>A0A0C4YG14_9BURK</name>
<dbReference type="SUPFAM" id="SSF81901">
    <property type="entry name" value="HCP-like"/>
    <property type="match status" value="1"/>
</dbReference>
<evidence type="ECO:0000313" key="2">
    <source>
        <dbReference type="Proteomes" id="UP000031843"/>
    </source>
</evidence>